<sequence length="142" mass="16751">MSSDSSSSNPLRGVNCGCGERAPLRTALIEPNVGRRFLGCVNYKAETGCNFFEWANLKPCPRGKEFGNWIVKKKIDLEKENDELKAKIREFKLREEWLSVKLNSMYRNMKEMEDDHALKMEEWKNKFDWNELEMEELRLQVK</sequence>
<protein>
    <submittedName>
        <fullName evidence="1">Uncharacterized protein</fullName>
    </submittedName>
</protein>
<evidence type="ECO:0000313" key="1">
    <source>
        <dbReference type="EMBL" id="KAH7861564.1"/>
    </source>
</evidence>
<comment type="caution">
    <text evidence="1">The sequence shown here is derived from an EMBL/GenBank/DDBJ whole genome shotgun (WGS) entry which is preliminary data.</text>
</comment>
<gene>
    <name evidence="1" type="ORF">Vadar_027780</name>
</gene>
<name>A0ACB7Z6N8_9ERIC</name>
<reference evidence="1 2" key="1">
    <citation type="journal article" date="2021" name="Hortic Res">
        <title>High-quality reference genome and annotation aids understanding of berry development for evergreen blueberry (Vaccinium darrowii).</title>
        <authorList>
            <person name="Yu J."/>
            <person name="Hulse-Kemp A.M."/>
            <person name="Babiker E."/>
            <person name="Staton M."/>
        </authorList>
    </citation>
    <scope>NUCLEOTIDE SEQUENCE [LARGE SCALE GENOMIC DNA]</scope>
    <source>
        <strain evidence="2">cv. NJ 8807/NJ 8810</strain>
        <tissue evidence="1">Young leaf</tissue>
    </source>
</reference>
<evidence type="ECO:0000313" key="2">
    <source>
        <dbReference type="Proteomes" id="UP000828048"/>
    </source>
</evidence>
<dbReference type="EMBL" id="CM037154">
    <property type="protein sequence ID" value="KAH7861564.1"/>
    <property type="molecule type" value="Genomic_DNA"/>
</dbReference>
<keyword evidence="2" id="KW-1185">Reference proteome</keyword>
<organism evidence="1 2">
    <name type="scientific">Vaccinium darrowii</name>
    <dbReference type="NCBI Taxonomy" id="229202"/>
    <lineage>
        <taxon>Eukaryota</taxon>
        <taxon>Viridiplantae</taxon>
        <taxon>Streptophyta</taxon>
        <taxon>Embryophyta</taxon>
        <taxon>Tracheophyta</taxon>
        <taxon>Spermatophyta</taxon>
        <taxon>Magnoliopsida</taxon>
        <taxon>eudicotyledons</taxon>
        <taxon>Gunneridae</taxon>
        <taxon>Pentapetalae</taxon>
        <taxon>asterids</taxon>
        <taxon>Ericales</taxon>
        <taxon>Ericaceae</taxon>
        <taxon>Vaccinioideae</taxon>
        <taxon>Vaccinieae</taxon>
        <taxon>Vaccinium</taxon>
    </lineage>
</organism>
<dbReference type="Proteomes" id="UP000828048">
    <property type="component" value="Chromosome 4"/>
</dbReference>
<proteinExistence type="predicted"/>
<accession>A0ACB7Z6N8</accession>